<dbReference type="AlphaFoldDB" id="A0A8R7UEN8"/>
<evidence type="ECO:0000313" key="1">
    <source>
        <dbReference type="EnsemblPlants" id="TuG1812G0500001892.01.T01.cds299687"/>
    </source>
</evidence>
<name>A0A8R7UEN8_TRIUA</name>
<reference evidence="2" key="1">
    <citation type="journal article" date="2013" name="Nature">
        <title>Draft genome of the wheat A-genome progenitor Triticum urartu.</title>
        <authorList>
            <person name="Ling H.Q."/>
            <person name="Zhao S."/>
            <person name="Liu D."/>
            <person name="Wang J."/>
            <person name="Sun H."/>
            <person name="Zhang C."/>
            <person name="Fan H."/>
            <person name="Li D."/>
            <person name="Dong L."/>
            <person name="Tao Y."/>
            <person name="Gao C."/>
            <person name="Wu H."/>
            <person name="Li Y."/>
            <person name="Cui Y."/>
            <person name="Guo X."/>
            <person name="Zheng S."/>
            <person name="Wang B."/>
            <person name="Yu K."/>
            <person name="Liang Q."/>
            <person name="Yang W."/>
            <person name="Lou X."/>
            <person name="Chen J."/>
            <person name="Feng M."/>
            <person name="Jian J."/>
            <person name="Zhang X."/>
            <person name="Luo G."/>
            <person name="Jiang Y."/>
            <person name="Liu J."/>
            <person name="Wang Z."/>
            <person name="Sha Y."/>
            <person name="Zhang B."/>
            <person name="Wu H."/>
            <person name="Tang D."/>
            <person name="Shen Q."/>
            <person name="Xue P."/>
            <person name="Zou S."/>
            <person name="Wang X."/>
            <person name="Liu X."/>
            <person name="Wang F."/>
            <person name="Yang Y."/>
            <person name="An X."/>
            <person name="Dong Z."/>
            <person name="Zhang K."/>
            <person name="Zhang X."/>
            <person name="Luo M.C."/>
            <person name="Dvorak J."/>
            <person name="Tong Y."/>
            <person name="Wang J."/>
            <person name="Yang H."/>
            <person name="Li Z."/>
            <person name="Wang D."/>
            <person name="Zhang A."/>
            <person name="Wang J."/>
        </authorList>
    </citation>
    <scope>NUCLEOTIDE SEQUENCE</scope>
    <source>
        <strain evidence="2">cv. G1812</strain>
    </source>
</reference>
<reference evidence="1" key="3">
    <citation type="submission" date="2022-06" db="UniProtKB">
        <authorList>
            <consortium name="EnsemblPlants"/>
        </authorList>
    </citation>
    <scope>IDENTIFICATION</scope>
</reference>
<dbReference type="Proteomes" id="UP000015106">
    <property type="component" value="Chromosome 5"/>
</dbReference>
<organism evidence="1 2">
    <name type="scientific">Triticum urartu</name>
    <name type="common">Red wild einkorn</name>
    <name type="synonym">Crithodium urartu</name>
    <dbReference type="NCBI Taxonomy" id="4572"/>
    <lineage>
        <taxon>Eukaryota</taxon>
        <taxon>Viridiplantae</taxon>
        <taxon>Streptophyta</taxon>
        <taxon>Embryophyta</taxon>
        <taxon>Tracheophyta</taxon>
        <taxon>Spermatophyta</taxon>
        <taxon>Magnoliopsida</taxon>
        <taxon>Liliopsida</taxon>
        <taxon>Poales</taxon>
        <taxon>Poaceae</taxon>
        <taxon>BOP clade</taxon>
        <taxon>Pooideae</taxon>
        <taxon>Triticodae</taxon>
        <taxon>Triticeae</taxon>
        <taxon>Triticinae</taxon>
        <taxon>Triticum</taxon>
    </lineage>
</organism>
<protein>
    <submittedName>
        <fullName evidence="1">Uncharacterized protein</fullName>
    </submittedName>
</protein>
<accession>A0A8R7UEN8</accession>
<reference evidence="1" key="2">
    <citation type="submission" date="2018-03" db="EMBL/GenBank/DDBJ databases">
        <title>The Triticum urartu genome reveals the dynamic nature of wheat genome evolution.</title>
        <authorList>
            <person name="Ling H."/>
            <person name="Ma B."/>
            <person name="Shi X."/>
            <person name="Liu H."/>
            <person name="Dong L."/>
            <person name="Sun H."/>
            <person name="Cao Y."/>
            <person name="Gao Q."/>
            <person name="Zheng S."/>
            <person name="Li Y."/>
            <person name="Yu Y."/>
            <person name="Du H."/>
            <person name="Qi M."/>
            <person name="Li Y."/>
            <person name="Yu H."/>
            <person name="Cui Y."/>
            <person name="Wang N."/>
            <person name="Chen C."/>
            <person name="Wu H."/>
            <person name="Zhao Y."/>
            <person name="Zhang J."/>
            <person name="Li Y."/>
            <person name="Zhou W."/>
            <person name="Zhang B."/>
            <person name="Hu W."/>
            <person name="Eijk M."/>
            <person name="Tang J."/>
            <person name="Witsenboer H."/>
            <person name="Zhao S."/>
            <person name="Li Z."/>
            <person name="Zhang A."/>
            <person name="Wang D."/>
            <person name="Liang C."/>
        </authorList>
    </citation>
    <scope>NUCLEOTIDE SEQUENCE [LARGE SCALE GENOMIC DNA]</scope>
    <source>
        <strain evidence="1">cv. G1812</strain>
    </source>
</reference>
<evidence type="ECO:0000313" key="2">
    <source>
        <dbReference type="Proteomes" id="UP000015106"/>
    </source>
</evidence>
<sequence>MGSATVAFVRPGRRFKQGRRDAVSIAIISVRPPPSRCRPALF</sequence>
<dbReference type="EnsemblPlants" id="TuG1812G0500001892.01.T01">
    <property type="protein sequence ID" value="TuG1812G0500001892.01.T01.cds299687"/>
    <property type="gene ID" value="TuG1812G0500001892.01"/>
</dbReference>
<proteinExistence type="predicted"/>
<dbReference type="Gramene" id="TuG1812G0500001892.01.T01">
    <property type="protein sequence ID" value="TuG1812G0500001892.01.T01.cds299687"/>
    <property type="gene ID" value="TuG1812G0500001892.01"/>
</dbReference>
<keyword evidence="2" id="KW-1185">Reference proteome</keyword>